<evidence type="ECO:0000256" key="14">
    <source>
        <dbReference type="SAM" id="SignalP"/>
    </source>
</evidence>
<keyword evidence="11" id="KW-0807">Transducer</keyword>
<feature type="chain" id="PRO_5012904694" evidence="14">
    <location>
        <begin position="30"/>
        <end position="1000"/>
    </location>
</feature>
<dbReference type="InterPro" id="IPR001828">
    <property type="entry name" value="ANF_lig-bd_rcpt"/>
</dbReference>
<evidence type="ECO:0000256" key="8">
    <source>
        <dbReference type="ARBA" id="ARBA00023157"/>
    </source>
</evidence>
<dbReference type="EMBL" id="CVRI01000074">
    <property type="protein sequence ID" value="CRL08260.1"/>
    <property type="molecule type" value="Genomic_DNA"/>
</dbReference>
<accession>A0A1J1J8U5</accession>
<keyword evidence="4 13" id="KW-0812">Transmembrane</keyword>
<evidence type="ECO:0000256" key="10">
    <source>
        <dbReference type="ARBA" id="ARBA00023180"/>
    </source>
</evidence>
<dbReference type="GO" id="GO:0004930">
    <property type="term" value="F:G protein-coupled receptor activity"/>
    <property type="evidence" value="ECO:0007669"/>
    <property type="project" value="UniProtKB-KW"/>
</dbReference>
<dbReference type="InterPro" id="IPR028082">
    <property type="entry name" value="Peripla_BP_I"/>
</dbReference>
<dbReference type="CDD" id="cd15934">
    <property type="entry name" value="7tmC_mGluRs_group2_3"/>
    <property type="match status" value="1"/>
</dbReference>
<dbReference type="GO" id="GO:0005886">
    <property type="term" value="C:plasma membrane"/>
    <property type="evidence" value="ECO:0007669"/>
    <property type="project" value="UniProtKB-SubCell"/>
</dbReference>
<dbReference type="Gene3D" id="2.10.50.30">
    <property type="entry name" value="GPCR, family 3, nine cysteines domain"/>
    <property type="match status" value="1"/>
</dbReference>
<evidence type="ECO:0000256" key="3">
    <source>
        <dbReference type="ARBA" id="ARBA00022475"/>
    </source>
</evidence>
<sequence length="1000" mass="111954">MTCHRHHVTRSISLSVYFFVNFFVATIHSIDSGSSYNNNGKIIRIPGDIILGGIFPMHEHKSANRDYPCGAIKEEKGIQRLEAMLYAIDQINRDEKLLPNITLGTVVIDSCSSDTYALEQSMEFVRYYMNKDMSEYICVDGETPIYRPHKPVLGVIGASFSVVSIMVANILRLFKIPQISYASTSVELSDKSRFEYFSRVVPPDNFQAQALAEIVQILKLTYASTVAVEGEYGEKGIASFLKAAFELDICVAVNEKILRNSKEEDFNKIIERLYRKKQAGAVVMFVDEDNVKRLLRASIRANRTGHFYWIASDSWGAKSYPVRDQEFAAVNTITVLPHRKESVGKFKVFNYCFNDYFLSLQPQLYPSQCLSSRNEANQPYINCRNIWFNEFWEQRHKCKVEWHNSSKCSGNEDLRVGYEQEGLVPFVIDAVYAFAHALDDIIKKKCDVNDNDCWQSLLPIPGHEMLKSIHNVSFKGPQGTEIRFNEDGDALGYYNIYQYQKNDTKYDYIQIGTWRESLNLNFNSLKWQGGEPKSVCSEPCPAGSIRNFQDQCCWVCVKCNIDAYALNDTCLSCGPGWRPNVNITGCDKIPAEIIDWLSPWALVPLISSSLGICFTIFTTCVFIRYNKTPVIKASGRELCYMLLTGILCCYCMSFIILAPPNIWSCASLRVGIGLCLSVCYSAIFIKTNRISRIFNQGVKSIQRPLYTSPISQVAICSGIVLIQLAVSIAWLIYDPPDVREVYPSPLQAVLTCKGSGHSLMISLILIIFLVPLCTIYAFKTRKIPENFNEAKYIGFTMYSTCIVFLASIAIYFGTSNDYKIQSSSLCMCLSISATVVLACLFTPKVYLVLFQPYKNVRPRNNGGRNVQPGASGSSGTGTGMSGCEMKLTNRQPYSMRFSSGAFCEVTPTTTTSIDLIESTQGKRGSSSGILQAPSVPIQVVEVENAHQNEHQLNGRTAHQEDSLPSHAASNDKVQQSFVVAITSSPYCEGSQTLPDDDGNV</sequence>
<dbReference type="Pfam" id="PF01094">
    <property type="entry name" value="ANF_receptor"/>
    <property type="match status" value="1"/>
</dbReference>
<comment type="subcellular location">
    <subcellularLocation>
        <location evidence="1">Cell membrane</location>
        <topology evidence="1">Multi-pass membrane protein</topology>
    </subcellularLocation>
</comment>
<keyword evidence="14" id="KW-0732">Signal</keyword>
<feature type="transmembrane region" description="Helical" evidence="13">
    <location>
        <begin position="824"/>
        <end position="849"/>
    </location>
</feature>
<proteinExistence type="inferred from homology"/>
<keyword evidence="6" id="KW-0297">G-protein coupled receptor</keyword>
<dbReference type="PANTHER" id="PTHR24060">
    <property type="entry name" value="METABOTROPIC GLUTAMATE RECEPTOR"/>
    <property type="match status" value="1"/>
</dbReference>
<dbReference type="Gene3D" id="3.40.50.2300">
    <property type="match status" value="2"/>
</dbReference>
<dbReference type="OrthoDB" id="425344at2759"/>
<evidence type="ECO:0000256" key="9">
    <source>
        <dbReference type="ARBA" id="ARBA00023170"/>
    </source>
</evidence>
<feature type="compositionally biased region" description="Low complexity" evidence="12">
    <location>
        <begin position="860"/>
        <end position="871"/>
    </location>
</feature>
<dbReference type="AlphaFoldDB" id="A0A1J1J8U5"/>
<feature type="transmembrane region" description="Helical" evidence="13">
    <location>
        <begin position="638"/>
        <end position="660"/>
    </location>
</feature>
<dbReference type="FunFam" id="3.40.50.2300:FF:000009">
    <property type="entry name" value="Glutamate receptor, metabotropic 4"/>
    <property type="match status" value="1"/>
</dbReference>
<dbReference type="STRING" id="568069.A0A1J1J8U5"/>
<dbReference type="Pfam" id="PF00003">
    <property type="entry name" value="7tm_3"/>
    <property type="match status" value="1"/>
</dbReference>
<dbReference type="PROSITE" id="PS00981">
    <property type="entry name" value="G_PROTEIN_RECEP_F3_3"/>
    <property type="match status" value="1"/>
</dbReference>
<name>A0A1J1J8U5_9DIPT</name>
<dbReference type="InterPro" id="IPR017979">
    <property type="entry name" value="GPCR_3_CS"/>
</dbReference>
<feature type="region of interest" description="Disordered" evidence="12">
    <location>
        <begin position="860"/>
        <end position="881"/>
    </location>
</feature>
<feature type="signal peptide" evidence="14">
    <location>
        <begin position="1"/>
        <end position="29"/>
    </location>
</feature>
<reference evidence="16 17" key="1">
    <citation type="submission" date="2015-04" db="EMBL/GenBank/DDBJ databases">
        <authorList>
            <person name="Syromyatnikov M.Y."/>
            <person name="Popov V.N."/>
        </authorList>
    </citation>
    <scope>NUCLEOTIDE SEQUENCE [LARGE SCALE GENOMIC DNA]</scope>
</reference>
<evidence type="ECO:0000313" key="17">
    <source>
        <dbReference type="Proteomes" id="UP000183832"/>
    </source>
</evidence>
<dbReference type="InterPro" id="IPR000162">
    <property type="entry name" value="GPCR_3_mtglu_rcpt"/>
</dbReference>
<evidence type="ECO:0000256" key="6">
    <source>
        <dbReference type="ARBA" id="ARBA00023040"/>
    </source>
</evidence>
<organism evidence="16 17">
    <name type="scientific">Clunio marinus</name>
    <dbReference type="NCBI Taxonomy" id="568069"/>
    <lineage>
        <taxon>Eukaryota</taxon>
        <taxon>Metazoa</taxon>
        <taxon>Ecdysozoa</taxon>
        <taxon>Arthropoda</taxon>
        <taxon>Hexapoda</taxon>
        <taxon>Insecta</taxon>
        <taxon>Pterygota</taxon>
        <taxon>Neoptera</taxon>
        <taxon>Endopterygota</taxon>
        <taxon>Diptera</taxon>
        <taxon>Nematocera</taxon>
        <taxon>Chironomoidea</taxon>
        <taxon>Chironomidae</taxon>
        <taxon>Clunio</taxon>
    </lineage>
</organism>
<feature type="transmembrane region" description="Helical" evidence="13">
    <location>
        <begin position="759"/>
        <end position="778"/>
    </location>
</feature>
<dbReference type="InterPro" id="IPR038550">
    <property type="entry name" value="GPCR_3_9-Cys_sf"/>
</dbReference>
<feature type="transmembrane region" description="Helical" evidence="13">
    <location>
        <begin position="666"/>
        <end position="685"/>
    </location>
</feature>
<dbReference type="SUPFAM" id="SSF53822">
    <property type="entry name" value="Periplasmic binding protein-like I"/>
    <property type="match status" value="1"/>
</dbReference>
<feature type="transmembrane region" description="Helical" evidence="13">
    <location>
        <begin position="152"/>
        <end position="174"/>
    </location>
</feature>
<evidence type="ECO:0000256" key="1">
    <source>
        <dbReference type="ARBA" id="ARBA00004651"/>
    </source>
</evidence>
<keyword evidence="9" id="KW-0675">Receptor</keyword>
<evidence type="ECO:0000256" key="7">
    <source>
        <dbReference type="ARBA" id="ARBA00023136"/>
    </source>
</evidence>
<feature type="domain" description="G-protein coupled receptors family 3 profile" evidence="15">
    <location>
        <begin position="600"/>
        <end position="864"/>
    </location>
</feature>
<dbReference type="InterPro" id="IPR000337">
    <property type="entry name" value="GPCR_3"/>
</dbReference>
<evidence type="ECO:0000256" key="5">
    <source>
        <dbReference type="ARBA" id="ARBA00022989"/>
    </source>
</evidence>
<evidence type="ECO:0000256" key="12">
    <source>
        <dbReference type="SAM" id="MobiDB-lite"/>
    </source>
</evidence>
<evidence type="ECO:0000313" key="16">
    <source>
        <dbReference type="EMBL" id="CRL08260.1"/>
    </source>
</evidence>
<dbReference type="PROSITE" id="PS50259">
    <property type="entry name" value="G_PROTEIN_RECEP_F3_4"/>
    <property type="match status" value="1"/>
</dbReference>
<gene>
    <name evidence="16" type="ORF">CLUMA_CG020868</name>
</gene>
<keyword evidence="17" id="KW-1185">Reference proteome</keyword>
<dbReference type="PRINTS" id="PR00248">
    <property type="entry name" value="GPCRMGR"/>
</dbReference>
<dbReference type="PRINTS" id="PR00593">
    <property type="entry name" value="MTABOTROPICR"/>
</dbReference>
<feature type="transmembrane region" description="Helical" evidence="13">
    <location>
        <begin position="706"/>
        <end position="733"/>
    </location>
</feature>
<evidence type="ECO:0000259" key="15">
    <source>
        <dbReference type="PROSITE" id="PS50259"/>
    </source>
</evidence>
<comment type="similarity">
    <text evidence="2">Belongs to the G-protein coupled receptor 3 family.</text>
</comment>
<dbReference type="InterPro" id="IPR050726">
    <property type="entry name" value="mGluR"/>
</dbReference>
<evidence type="ECO:0000256" key="11">
    <source>
        <dbReference type="ARBA" id="ARBA00023224"/>
    </source>
</evidence>
<keyword evidence="3" id="KW-1003">Cell membrane</keyword>
<protein>
    <submittedName>
        <fullName evidence="16">CLUMA_CG020868, isoform A</fullName>
    </submittedName>
</protein>
<keyword evidence="8" id="KW-1015">Disulfide bond</keyword>
<keyword evidence="10" id="KW-0325">Glycoprotein</keyword>
<keyword evidence="5 13" id="KW-1133">Transmembrane helix</keyword>
<dbReference type="InterPro" id="IPR017978">
    <property type="entry name" value="GPCR_3_C"/>
</dbReference>
<keyword evidence="7 13" id="KW-0472">Membrane</keyword>
<feature type="transmembrane region" description="Helical" evidence="13">
    <location>
        <begin position="600"/>
        <end position="626"/>
    </location>
</feature>
<dbReference type="PROSITE" id="PS00979">
    <property type="entry name" value="G_PROTEIN_RECEP_F3_1"/>
    <property type="match status" value="1"/>
</dbReference>
<feature type="transmembrane region" description="Helical" evidence="13">
    <location>
        <begin position="790"/>
        <end position="812"/>
    </location>
</feature>
<evidence type="ECO:0000256" key="2">
    <source>
        <dbReference type="ARBA" id="ARBA00007242"/>
    </source>
</evidence>
<evidence type="ECO:0000256" key="13">
    <source>
        <dbReference type="SAM" id="Phobius"/>
    </source>
</evidence>
<evidence type="ECO:0000256" key="4">
    <source>
        <dbReference type="ARBA" id="ARBA00022692"/>
    </source>
</evidence>
<dbReference type="Proteomes" id="UP000183832">
    <property type="component" value="Unassembled WGS sequence"/>
</dbReference>